<keyword evidence="13" id="KW-1185">Reference proteome</keyword>
<evidence type="ECO:0000256" key="6">
    <source>
        <dbReference type="ARBA" id="ARBA00023027"/>
    </source>
</evidence>
<dbReference type="GO" id="GO:0015990">
    <property type="term" value="P:electron transport coupled proton transport"/>
    <property type="evidence" value="ECO:0007669"/>
    <property type="project" value="TreeGrafter"/>
</dbReference>
<dbReference type="EC" id="1.6.99.5" evidence="12"/>
<dbReference type="OrthoDB" id="9807568at2"/>
<feature type="transmembrane region" description="Helical" evidence="9">
    <location>
        <begin position="465"/>
        <end position="484"/>
    </location>
</feature>
<dbReference type="PANTHER" id="PTHR43507">
    <property type="entry name" value="NADH-UBIQUINONE OXIDOREDUCTASE CHAIN 4"/>
    <property type="match status" value="1"/>
</dbReference>
<evidence type="ECO:0000256" key="3">
    <source>
        <dbReference type="ARBA" id="ARBA00022692"/>
    </source>
</evidence>
<dbReference type="GO" id="GO:0012505">
    <property type="term" value="C:endomembrane system"/>
    <property type="evidence" value="ECO:0007669"/>
    <property type="project" value="UniProtKB-SubCell"/>
</dbReference>
<dbReference type="InterPro" id="IPR001750">
    <property type="entry name" value="ND/Mrp_TM"/>
</dbReference>
<dbReference type="GO" id="GO:0003954">
    <property type="term" value="F:NADH dehydrogenase activity"/>
    <property type="evidence" value="ECO:0007669"/>
    <property type="project" value="TreeGrafter"/>
</dbReference>
<dbReference type="InterPro" id="IPR000260">
    <property type="entry name" value="NADH4_N"/>
</dbReference>
<feature type="transmembrane region" description="Helical" evidence="9">
    <location>
        <begin position="340"/>
        <end position="362"/>
    </location>
</feature>
<proteinExistence type="inferred from homology"/>
<dbReference type="Pfam" id="PF00361">
    <property type="entry name" value="Proton_antipo_M"/>
    <property type="match status" value="1"/>
</dbReference>
<dbReference type="AlphaFoldDB" id="A7NPD7"/>
<feature type="transmembrane region" description="Helical" evidence="9">
    <location>
        <begin position="313"/>
        <end position="334"/>
    </location>
</feature>
<evidence type="ECO:0000256" key="7">
    <source>
        <dbReference type="ARBA" id="ARBA00023136"/>
    </source>
</evidence>
<dbReference type="RefSeq" id="WP_012121857.1">
    <property type="nucleotide sequence ID" value="NC_009767.1"/>
</dbReference>
<evidence type="ECO:0000256" key="4">
    <source>
        <dbReference type="ARBA" id="ARBA00022967"/>
    </source>
</evidence>
<dbReference type="STRING" id="383372.Rcas_3383"/>
<dbReference type="GO" id="GO:0008137">
    <property type="term" value="F:NADH dehydrogenase (ubiquinone) activity"/>
    <property type="evidence" value="ECO:0007669"/>
    <property type="project" value="InterPro"/>
</dbReference>
<name>A7NPD7_ROSCS</name>
<evidence type="ECO:0000313" key="12">
    <source>
        <dbReference type="EMBL" id="ABU59433.1"/>
    </source>
</evidence>
<feature type="transmembrane region" description="Helical" evidence="9">
    <location>
        <begin position="113"/>
        <end position="129"/>
    </location>
</feature>
<feature type="transmembrane region" description="Helical" evidence="9">
    <location>
        <begin position="277"/>
        <end position="301"/>
    </location>
</feature>
<comment type="similarity">
    <text evidence="2">Belongs to the complex I subunit 4 family.</text>
</comment>
<evidence type="ECO:0000259" key="11">
    <source>
        <dbReference type="Pfam" id="PF01059"/>
    </source>
</evidence>
<evidence type="ECO:0000256" key="1">
    <source>
        <dbReference type="ARBA" id="ARBA00004127"/>
    </source>
</evidence>
<dbReference type="GO" id="GO:0016020">
    <property type="term" value="C:membrane"/>
    <property type="evidence" value="ECO:0007669"/>
    <property type="project" value="UniProtKB-SubCell"/>
</dbReference>
<keyword evidence="12" id="KW-0560">Oxidoreductase</keyword>
<evidence type="ECO:0000256" key="8">
    <source>
        <dbReference type="RuleBase" id="RU000320"/>
    </source>
</evidence>
<dbReference type="eggNOG" id="COG1008">
    <property type="taxonomic scope" value="Bacteria"/>
</dbReference>
<feature type="transmembrane region" description="Helical" evidence="9">
    <location>
        <begin position="221"/>
        <end position="242"/>
    </location>
</feature>
<keyword evidence="6" id="KW-0520">NAD</keyword>
<protein>
    <submittedName>
        <fullName evidence="12">Proton-translocating NADH-quinone oxidoreductase, chain M</fullName>
        <ecNumber evidence="12">1.6.99.5</ecNumber>
    </submittedName>
</protein>
<dbReference type="GO" id="GO:0048039">
    <property type="term" value="F:ubiquinone binding"/>
    <property type="evidence" value="ECO:0007669"/>
    <property type="project" value="TreeGrafter"/>
</dbReference>
<feature type="transmembrane region" description="Helical" evidence="9">
    <location>
        <begin position="420"/>
        <end position="439"/>
    </location>
</feature>
<keyword evidence="7 9" id="KW-0472">Membrane</keyword>
<evidence type="ECO:0000256" key="9">
    <source>
        <dbReference type="SAM" id="Phobius"/>
    </source>
</evidence>
<evidence type="ECO:0000313" key="13">
    <source>
        <dbReference type="Proteomes" id="UP000000263"/>
    </source>
</evidence>
<feature type="transmembrane region" description="Helical" evidence="9">
    <location>
        <begin position="74"/>
        <end position="101"/>
    </location>
</feature>
<dbReference type="Proteomes" id="UP000000263">
    <property type="component" value="Chromosome"/>
</dbReference>
<feature type="transmembrane region" description="Helical" evidence="9">
    <location>
        <begin position="36"/>
        <end position="54"/>
    </location>
</feature>
<evidence type="ECO:0000256" key="5">
    <source>
        <dbReference type="ARBA" id="ARBA00022989"/>
    </source>
</evidence>
<dbReference type="InterPro" id="IPR003918">
    <property type="entry name" value="NADH_UbQ_OxRdtase"/>
</dbReference>
<feature type="transmembrane region" description="Helical" evidence="9">
    <location>
        <begin position="6"/>
        <end position="24"/>
    </location>
</feature>
<dbReference type="InterPro" id="IPR010227">
    <property type="entry name" value="NADH_Q_OxRdtase_chainM/4"/>
</dbReference>
<gene>
    <name evidence="12" type="ordered locus">Rcas_3383</name>
</gene>
<dbReference type="KEGG" id="rca:Rcas_3383"/>
<feature type="transmembrane region" description="Helical" evidence="9">
    <location>
        <begin position="135"/>
        <end position="155"/>
    </location>
</feature>
<dbReference type="NCBIfam" id="TIGR01972">
    <property type="entry name" value="NDH_I_M"/>
    <property type="match status" value="1"/>
</dbReference>
<accession>A7NPD7</accession>
<dbReference type="PANTHER" id="PTHR43507:SF1">
    <property type="entry name" value="NADH-UBIQUINONE OXIDOREDUCTASE CHAIN 4"/>
    <property type="match status" value="1"/>
</dbReference>
<keyword evidence="4" id="KW-1278">Translocase</keyword>
<feature type="transmembrane region" description="Helical" evidence="9">
    <location>
        <begin position="167"/>
        <end position="188"/>
    </location>
</feature>
<dbReference type="GO" id="GO:0042773">
    <property type="term" value="P:ATP synthesis coupled electron transport"/>
    <property type="evidence" value="ECO:0007669"/>
    <property type="project" value="InterPro"/>
</dbReference>
<dbReference type="Pfam" id="PF01059">
    <property type="entry name" value="Oxidored_q5_N"/>
    <property type="match status" value="1"/>
</dbReference>
<evidence type="ECO:0000256" key="2">
    <source>
        <dbReference type="ARBA" id="ARBA00009025"/>
    </source>
</evidence>
<evidence type="ECO:0000259" key="10">
    <source>
        <dbReference type="Pfam" id="PF00361"/>
    </source>
</evidence>
<keyword evidence="3 8" id="KW-0812">Transmembrane</keyword>
<dbReference type="HOGENOM" id="CLU_007100_4_4_0"/>
<dbReference type="PRINTS" id="PR01437">
    <property type="entry name" value="NUOXDRDTASE4"/>
</dbReference>
<feature type="transmembrane region" description="Helical" evidence="9">
    <location>
        <begin position="382"/>
        <end position="400"/>
    </location>
</feature>
<sequence length="507" mass="54176">MNSLPLVSITIWLPALGALTVLALPRENVAAQRGVSLGASLLALAAALGVAFLFDPARAGFQMVESVAWVPSWGISYTVSVDGISLWLVLLTALVTPVALVASWGTVERQERAFHALVLLLASGLFGVFTAQDMLLFYVFFEFTLIPTALLIGIWGGAERRYAAVKFFAYTFSGSVFLLLGMIGLYLLHGQATGVYTFDTATILASLQLGTLRLDAGAERLLFGLFFIGFAVKAPIWPFHTWMTTAHAEAPSSGVVDVIGLLIKIGAYGLIRYNVQFFPATAAWAAPAVGVLAVIGILYAAWIAYQQTDMKRLLAYASVSHLGLIVLGIFALNVQGIAGAVAHMVNSALTTGALFLVVGMLAARRGSRELKSFGGLWKTTPWLGSLTFLLVLGSIGLPGLNGFISEFVVLQGSWRSPGLGWRYALPAILGVVLAAVYLLHMYRTAFMGDTPPELAQAPDVRPRELALLIVLATPVVVFGLYPNLLFGPMQQSVTQIAQGTLPFLAGR</sequence>
<keyword evidence="5 9" id="KW-1133">Transmembrane helix</keyword>
<organism evidence="12 13">
    <name type="scientific">Roseiflexus castenholzii (strain DSM 13941 / HLO8)</name>
    <dbReference type="NCBI Taxonomy" id="383372"/>
    <lineage>
        <taxon>Bacteria</taxon>
        <taxon>Bacillati</taxon>
        <taxon>Chloroflexota</taxon>
        <taxon>Chloroflexia</taxon>
        <taxon>Chloroflexales</taxon>
        <taxon>Roseiflexineae</taxon>
        <taxon>Roseiflexaceae</taxon>
        <taxon>Roseiflexus</taxon>
    </lineage>
</organism>
<reference evidence="12 13" key="1">
    <citation type="submission" date="2007-08" db="EMBL/GenBank/DDBJ databases">
        <title>Complete sequence of Roseiflexus castenholzii DSM 13941.</title>
        <authorList>
            <consortium name="US DOE Joint Genome Institute"/>
            <person name="Copeland A."/>
            <person name="Lucas S."/>
            <person name="Lapidus A."/>
            <person name="Barry K."/>
            <person name="Glavina del Rio T."/>
            <person name="Dalin E."/>
            <person name="Tice H."/>
            <person name="Pitluck S."/>
            <person name="Thompson L.S."/>
            <person name="Brettin T."/>
            <person name="Bruce D."/>
            <person name="Detter J.C."/>
            <person name="Han C."/>
            <person name="Tapia R."/>
            <person name="Schmutz J."/>
            <person name="Larimer F."/>
            <person name="Land M."/>
            <person name="Hauser L."/>
            <person name="Kyrpides N."/>
            <person name="Mikhailova N."/>
            <person name="Bryant D.A."/>
            <person name="Hanada S."/>
            <person name="Tsukatani Y."/>
            <person name="Richardson P."/>
        </authorList>
    </citation>
    <scope>NUCLEOTIDE SEQUENCE [LARGE SCALE GENOMIC DNA]</scope>
    <source>
        <strain evidence="13">DSM 13941 / HLO8</strain>
    </source>
</reference>
<feature type="domain" description="NADH:quinone oxidoreductase/Mrp antiporter transmembrane" evidence="10">
    <location>
        <begin position="131"/>
        <end position="416"/>
    </location>
</feature>
<dbReference type="EMBL" id="CP000804">
    <property type="protein sequence ID" value="ABU59433.1"/>
    <property type="molecule type" value="Genomic_DNA"/>
</dbReference>
<comment type="subcellular location">
    <subcellularLocation>
        <location evidence="1">Endomembrane system</location>
        <topology evidence="1">Multi-pass membrane protein</topology>
    </subcellularLocation>
    <subcellularLocation>
        <location evidence="8">Membrane</location>
        <topology evidence="8">Multi-pass membrane protein</topology>
    </subcellularLocation>
</comment>
<feature type="domain" description="NADH:ubiquinone oxidoreductase chain 4 N-terminal" evidence="11">
    <location>
        <begin position="71"/>
        <end position="125"/>
    </location>
</feature>